<dbReference type="SMART" id="SM01173">
    <property type="entry name" value="DUF4187"/>
    <property type="match status" value="1"/>
</dbReference>
<organism evidence="3 4">
    <name type="scientific">Monoraphidium neglectum</name>
    <dbReference type="NCBI Taxonomy" id="145388"/>
    <lineage>
        <taxon>Eukaryota</taxon>
        <taxon>Viridiplantae</taxon>
        <taxon>Chlorophyta</taxon>
        <taxon>core chlorophytes</taxon>
        <taxon>Chlorophyceae</taxon>
        <taxon>CS clade</taxon>
        <taxon>Sphaeropleales</taxon>
        <taxon>Selenastraceae</taxon>
        <taxon>Monoraphidium</taxon>
    </lineage>
</organism>
<dbReference type="OrthoDB" id="552745at2759"/>
<accession>A0A0D2JKM0</accession>
<reference evidence="3 4" key="1">
    <citation type="journal article" date="2013" name="BMC Genomics">
        <title>Reconstruction of the lipid metabolism for the microalga Monoraphidium neglectum from its genome sequence reveals characteristics suitable for biofuel production.</title>
        <authorList>
            <person name="Bogen C."/>
            <person name="Al-Dilaimi A."/>
            <person name="Albersmeier A."/>
            <person name="Wichmann J."/>
            <person name="Grundmann M."/>
            <person name="Rupp O."/>
            <person name="Lauersen K.J."/>
            <person name="Blifernez-Klassen O."/>
            <person name="Kalinowski J."/>
            <person name="Goesmann A."/>
            <person name="Mussgnug J.H."/>
            <person name="Kruse O."/>
        </authorList>
    </citation>
    <scope>NUCLEOTIDE SEQUENCE [LARGE SCALE GENOMIC DNA]</scope>
    <source>
        <strain evidence="3 4">SAG 48.87</strain>
    </source>
</reference>
<dbReference type="KEGG" id="mng:MNEG_8147"/>
<dbReference type="STRING" id="145388.A0A0D2JKM0"/>
<proteinExistence type="predicted"/>
<feature type="region of interest" description="Disordered" evidence="1">
    <location>
        <begin position="1"/>
        <end position="100"/>
    </location>
</feature>
<dbReference type="GO" id="GO:0003676">
    <property type="term" value="F:nucleic acid binding"/>
    <property type="evidence" value="ECO:0007669"/>
    <property type="project" value="InterPro"/>
</dbReference>
<sequence length="343" mass="34983">MAARGGGGQHPGARRAAGSGTNDTEQGAAAPAPRVDLNASDHADEDEPDPLDRLLDEYSAQATAEAAASLSRQQQRERRAAPRPAAARREEALAAPLAASNKGFALMAKMGFEPGRGLGRDKQGRSDPLPLVLKSGRAGLGIEESKQQRKREAERRALEAAAKRQRHVSAMQSGFKGARADAYAARKLRHAAARAAAACASLDERAGVAGNPLIDGVGGGGAGGGAGSGGAAGAAEDEEGGEWELLPGAGCCGVGGGGRAARLERGEEAAAEGEAGAGVGDGDGTAAVTLGDLSVDEVRARLAALVDYLRSRYFYCVFCGAEYEDEEDLARSCPGPGEEDHDD</sequence>
<dbReference type="RefSeq" id="XP_013898832.1">
    <property type="nucleotide sequence ID" value="XM_014043378.1"/>
</dbReference>
<evidence type="ECO:0000256" key="1">
    <source>
        <dbReference type="SAM" id="MobiDB-lite"/>
    </source>
</evidence>
<feature type="region of interest" description="Disordered" evidence="1">
    <location>
        <begin position="114"/>
        <end position="157"/>
    </location>
</feature>
<keyword evidence="4" id="KW-1185">Reference proteome</keyword>
<gene>
    <name evidence="3" type="ORF">MNEG_8147</name>
</gene>
<evidence type="ECO:0000313" key="4">
    <source>
        <dbReference type="Proteomes" id="UP000054498"/>
    </source>
</evidence>
<dbReference type="PANTHER" id="PTHR21032">
    <property type="entry name" value="G PATCH DOMAIN-CONTAINING PROTEIN 11"/>
    <property type="match status" value="1"/>
</dbReference>
<dbReference type="Pfam" id="PF13821">
    <property type="entry name" value="DUF4187"/>
    <property type="match status" value="1"/>
</dbReference>
<dbReference type="SMART" id="SM00443">
    <property type="entry name" value="G_patch"/>
    <property type="match status" value="1"/>
</dbReference>
<feature type="compositionally biased region" description="Basic and acidic residues" evidence="1">
    <location>
        <begin position="143"/>
        <end position="157"/>
    </location>
</feature>
<evidence type="ECO:0000259" key="2">
    <source>
        <dbReference type="PROSITE" id="PS50174"/>
    </source>
</evidence>
<evidence type="ECO:0000313" key="3">
    <source>
        <dbReference type="EMBL" id="KIY99812.1"/>
    </source>
</evidence>
<dbReference type="Proteomes" id="UP000054498">
    <property type="component" value="Unassembled WGS sequence"/>
</dbReference>
<dbReference type="PANTHER" id="PTHR21032:SF0">
    <property type="entry name" value="G PATCH DOMAIN-CONTAINING PROTEIN 11"/>
    <property type="match status" value="1"/>
</dbReference>
<protein>
    <recommendedName>
        <fullName evidence="2">G-patch domain-containing protein</fullName>
    </recommendedName>
</protein>
<feature type="domain" description="G-patch" evidence="2">
    <location>
        <begin position="99"/>
        <end position="145"/>
    </location>
</feature>
<name>A0A0D2JKM0_9CHLO</name>
<dbReference type="Pfam" id="PF01585">
    <property type="entry name" value="G-patch"/>
    <property type="match status" value="1"/>
</dbReference>
<dbReference type="GO" id="GO:0000776">
    <property type="term" value="C:kinetochore"/>
    <property type="evidence" value="ECO:0007669"/>
    <property type="project" value="TreeGrafter"/>
</dbReference>
<dbReference type="PROSITE" id="PS50174">
    <property type="entry name" value="G_PATCH"/>
    <property type="match status" value="1"/>
</dbReference>
<dbReference type="InterPro" id="IPR039249">
    <property type="entry name" value="GPATCH11"/>
</dbReference>
<feature type="compositionally biased region" description="Low complexity" evidence="1">
    <location>
        <begin position="60"/>
        <end position="73"/>
    </location>
</feature>
<dbReference type="GeneID" id="25741023"/>
<feature type="compositionally biased region" description="Gly residues" evidence="1">
    <location>
        <begin position="1"/>
        <end position="10"/>
    </location>
</feature>
<dbReference type="AlphaFoldDB" id="A0A0D2JKM0"/>
<dbReference type="EMBL" id="KK101737">
    <property type="protein sequence ID" value="KIY99812.1"/>
    <property type="molecule type" value="Genomic_DNA"/>
</dbReference>
<dbReference type="InterPro" id="IPR025239">
    <property type="entry name" value="DUF4187"/>
</dbReference>
<dbReference type="InterPro" id="IPR000467">
    <property type="entry name" value="G_patch_dom"/>
</dbReference>